<evidence type="ECO:0000313" key="1">
    <source>
        <dbReference type="EMBL" id="TDQ34178.1"/>
    </source>
</evidence>
<name>A0A4V3D4A8_9GAMM</name>
<protein>
    <submittedName>
        <fullName evidence="1">Uncharacterized protein</fullName>
    </submittedName>
</protein>
<dbReference type="EMBL" id="SNYK01000021">
    <property type="protein sequence ID" value="TDQ34178.1"/>
    <property type="molecule type" value="Genomic_DNA"/>
</dbReference>
<keyword evidence="2" id="KW-1185">Reference proteome</keyword>
<dbReference type="AlphaFoldDB" id="A0A4V3D4A8"/>
<reference evidence="1 2" key="1">
    <citation type="submission" date="2019-03" db="EMBL/GenBank/DDBJ databases">
        <title>Genomic Encyclopedia of Type Strains, Phase IV (KMG-IV): sequencing the most valuable type-strain genomes for metagenomic binning, comparative biology and taxonomic classification.</title>
        <authorList>
            <person name="Goeker M."/>
        </authorList>
    </citation>
    <scope>NUCLEOTIDE SEQUENCE [LARGE SCALE GENOMIC DNA]</scope>
    <source>
        <strain evidence="1 2">DSM 28679</strain>
    </source>
</reference>
<evidence type="ECO:0000313" key="2">
    <source>
        <dbReference type="Proteomes" id="UP000294575"/>
    </source>
</evidence>
<dbReference type="Proteomes" id="UP000294575">
    <property type="component" value="Unassembled WGS sequence"/>
</dbReference>
<gene>
    <name evidence="1" type="ORF">DFQ45_1211</name>
</gene>
<sequence>MLVGSPEGIYDTGGRWIEVGDGQYIQVFSTTDINPEITGYISEKTSVYDWEMPKPVSSATDGFPDWQRDRLTGYPLDEKGGYRVPVVIDGERYSPRFHSCGTSECLAVGANIDFSDPDTLRWIRAAEVNALDNASTALSAAAVFTPAGPAVALSTMSTISTLVSGYISDESYKAGTAELAGAGFKLYAVKRGVDPLVADRLTNALNATGFFKELVNAHWDSGNE</sequence>
<organism evidence="1 2">
    <name type="scientific">Thiopseudomonas denitrificans</name>
    <dbReference type="NCBI Taxonomy" id="1501432"/>
    <lineage>
        <taxon>Bacteria</taxon>
        <taxon>Pseudomonadati</taxon>
        <taxon>Pseudomonadota</taxon>
        <taxon>Gammaproteobacteria</taxon>
        <taxon>Pseudomonadales</taxon>
        <taxon>Pseudomonadaceae</taxon>
        <taxon>Thiopseudomonas</taxon>
    </lineage>
</organism>
<proteinExistence type="predicted"/>
<comment type="caution">
    <text evidence="1">The sequence shown here is derived from an EMBL/GenBank/DDBJ whole genome shotgun (WGS) entry which is preliminary data.</text>
</comment>
<accession>A0A4V3D4A8</accession>